<evidence type="ECO:0000313" key="2">
    <source>
        <dbReference type="Proteomes" id="UP000217784"/>
    </source>
</evidence>
<dbReference type="Gene3D" id="2.160.20.60">
    <property type="entry name" value="Glutamate synthase, alpha subunit, C-terminal domain"/>
    <property type="match status" value="1"/>
</dbReference>
<dbReference type="PANTHER" id="PTHR39673">
    <property type="entry name" value="TUNGSTEN FORMYLMETHANOFURAN DEHYDROGENASE, SUBUNIT C (FWDC)"/>
    <property type="match status" value="1"/>
</dbReference>
<dbReference type="SUPFAM" id="SSF69336">
    <property type="entry name" value="Alpha subunit of glutamate synthase, C-terminal domain"/>
    <property type="match status" value="1"/>
</dbReference>
<keyword evidence="2" id="KW-1185">Reference proteome</keyword>
<dbReference type="Proteomes" id="UP000217784">
    <property type="component" value="Unassembled WGS sequence"/>
</dbReference>
<proteinExistence type="predicted"/>
<protein>
    <recommendedName>
        <fullName evidence="3">Formylmethanofuran dehydrogenase</fullName>
    </recommendedName>
</protein>
<dbReference type="GO" id="GO:0016491">
    <property type="term" value="F:oxidoreductase activity"/>
    <property type="evidence" value="ECO:0007669"/>
    <property type="project" value="InterPro"/>
</dbReference>
<evidence type="ECO:0000313" key="1">
    <source>
        <dbReference type="EMBL" id="PAV03551.1"/>
    </source>
</evidence>
<comment type="caution">
    <text evidence="1">The sequence shown here is derived from an EMBL/GenBank/DDBJ whole genome shotgun (WGS) entry which is preliminary data.</text>
</comment>
<reference evidence="1 2" key="1">
    <citation type="journal article" date="2017" name="BMC Genomics">
        <title>Genomic analysis of methanogenic archaea reveals a shift towards energy conservation.</title>
        <authorList>
            <person name="Gilmore S.P."/>
            <person name="Henske J.K."/>
            <person name="Sexton J.A."/>
            <person name="Solomon K.V."/>
            <person name="Seppala S."/>
            <person name="Yoo J.I."/>
            <person name="Huyett L.M."/>
            <person name="Pressman A."/>
            <person name="Cogan J.Z."/>
            <person name="Kivenson V."/>
            <person name="Peng X."/>
            <person name="Tan Y."/>
            <person name="Valentine D.L."/>
            <person name="O'Malley M.A."/>
        </authorList>
    </citation>
    <scope>NUCLEOTIDE SEQUENCE [LARGE SCALE GENOMIC DNA]</scope>
    <source>
        <strain evidence="1 2">M.o.H.</strain>
    </source>
</reference>
<gene>
    <name evidence="1" type="ORF">ASJ80_00940</name>
</gene>
<dbReference type="EMBL" id="LMVM01000038">
    <property type="protein sequence ID" value="PAV03551.1"/>
    <property type="molecule type" value="Genomic_DNA"/>
</dbReference>
<accession>A0A2A2H299</accession>
<dbReference type="InterPro" id="IPR036485">
    <property type="entry name" value="Glu_synth_asu_C_sf"/>
</dbReference>
<evidence type="ECO:0008006" key="3">
    <source>
        <dbReference type="Google" id="ProtNLM"/>
    </source>
</evidence>
<dbReference type="RefSeq" id="WP_069582968.1">
    <property type="nucleotide sequence ID" value="NZ_LMVM01000038.1"/>
</dbReference>
<sequence>MNLFGRKKEKKRDILEINISEPVDCLGDFTYNFYWQHKGEKLAPEWKIADTDITFGDMVDHLKNGGDIKINGNAGHRLGSSMGTDLKFFGGTGKEIDVGDIIVDGDVDTRMGISMVKGSIYVKGNVKEPIGNLVKVKSDIKGYKKFKSITDIMMNGLEGDKLEGNQLEGRRIIIDDGMIRDTVGSRLDGDKEIIVNGNVDLSTGILMRKGTVRINGNTGKNTAALLNGGTVIINGNCDDFTAIDMIKGSIIVNGNAGKFLAANKKSGVVFAKTGSPIPPVKEKNLSSADNNTLLKYGFDPREFKKFE</sequence>
<name>A0A2A2H299_METBR</name>
<organism evidence="1 2">
    <name type="scientific">Methanobacterium bryantii</name>
    <dbReference type="NCBI Taxonomy" id="2161"/>
    <lineage>
        <taxon>Archaea</taxon>
        <taxon>Methanobacteriati</taxon>
        <taxon>Methanobacteriota</taxon>
        <taxon>Methanomada group</taxon>
        <taxon>Methanobacteria</taxon>
        <taxon>Methanobacteriales</taxon>
        <taxon>Methanobacteriaceae</taxon>
        <taxon>Methanobacterium</taxon>
    </lineage>
</organism>
<dbReference type="AlphaFoldDB" id="A0A2A2H299"/>
<dbReference type="PANTHER" id="PTHR39673:SF8">
    <property type="entry name" value="GLUTAMATE SYNTHASE ALPHA SUBUNIT C-TERMINAL DOMAIN-CONTAINING PROTEIN"/>
    <property type="match status" value="1"/>
</dbReference>